<keyword evidence="2" id="KW-1185">Reference proteome</keyword>
<reference evidence="1 2" key="1">
    <citation type="submission" date="2018-02" db="EMBL/GenBank/DDBJ databases">
        <title>Sphingobacterium KA21.</title>
        <authorList>
            <person name="Vasarhelyi B.M."/>
            <person name="Deshmukh S."/>
            <person name="Balint B."/>
            <person name="Kukolya J."/>
        </authorList>
    </citation>
    <scope>NUCLEOTIDE SEQUENCE [LARGE SCALE GENOMIC DNA]</scope>
    <source>
        <strain evidence="1 2">Ka21</strain>
    </source>
</reference>
<comment type="caution">
    <text evidence="1">The sequence shown here is derived from an EMBL/GenBank/DDBJ whole genome shotgun (WGS) entry which is preliminary data.</text>
</comment>
<proteinExistence type="predicted"/>
<protein>
    <recommendedName>
        <fullName evidence="3">Signal transduction histidine kinase dimerisation/phosphoacceptor domain-containing protein</fullName>
    </recommendedName>
</protein>
<evidence type="ECO:0000313" key="1">
    <source>
        <dbReference type="EMBL" id="MBE8722983.1"/>
    </source>
</evidence>
<dbReference type="Proteomes" id="UP000618319">
    <property type="component" value="Unassembled WGS sequence"/>
</dbReference>
<organism evidence="1 2">
    <name type="scientific">Sphingobacterium pedocola</name>
    <dbReference type="NCBI Taxonomy" id="2082722"/>
    <lineage>
        <taxon>Bacteria</taxon>
        <taxon>Pseudomonadati</taxon>
        <taxon>Bacteroidota</taxon>
        <taxon>Sphingobacteriia</taxon>
        <taxon>Sphingobacteriales</taxon>
        <taxon>Sphingobacteriaceae</taxon>
        <taxon>Sphingobacterium</taxon>
    </lineage>
</organism>
<dbReference type="EMBL" id="PSKQ01000026">
    <property type="protein sequence ID" value="MBE8722983.1"/>
    <property type="molecule type" value="Genomic_DNA"/>
</dbReference>
<evidence type="ECO:0008006" key="3">
    <source>
        <dbReference type="Google" id="ProtNLM"/>
    </source>
</evidence>
<gene>
    <name evidence="1" type="ORF">C4F40_19870</name>
</gene>
<accession>A0ABR9TC90</accession>
<sequence length="86" mass="10063">MSSARFYGVLRWYQLNILPYYVRNENRTDGSIITFVDIAQRTNDIKKQEKLMAEHTLLLETIAHDLKNQILGISLSLQPLTKRSRL</sequence>
<evidence type="ECO:0000313" key="2">
    <source>
        <dbReference type="Proteomes" id="UP000618319"/>
    </source>
</evidence>
<name>A0ABR9TC90_9SPHI</name>